<accession>A0A1G2PV06</accession>
<dbReference type="SUPFAM" id="SSF54909">
    <property type="entry name" value="Dimeric alpha+beta barrel"/>
    <property type="match status" value="1"/>
</dbReference>
<evidence type="ECO:0000259" key="1">
    <source>
        <dbReference type="PROSITE" id="PS51725"/>
    </source>
</evidence>
<name>A0A1G2PV06_9BACT</name>
<reference evidence="2 3" key="1">
    <citation type="journal article" date="2016" name="Nat. Commun.">
        <title>Thousands of microbial genomes shed light on interconnected biogeochemical processes in an aquifer system.</title>
        <authorList>
            <person name="Anantharaman K."/>
            <person name="Brown C.T."/>
            <person name="Hug L.A."/>
            <person name="Sharon I."/>
            <person name="Castelle C.J."/>
            <person name="Probst A.J."/>
            <person name="Thomas B.C."/>
            <person name="Singh A."/>
            <person name="Wilkins M.J."/>
            <person name="Karaoz U."/>
            <person name="Brodie E.L."/>
            <person name="Williams K.H."/>
            <person name="Hubbard S.S."/>
            <person name="Banfield J.F."/>
        </authorList>
    </citation>
    <scope>NUCLEOTIDE SEQUENCE [LARGE SCALE GENOMIC DNA]</scope>
</reference>
<dbReference type="EMBL" id="MHSW01000012">
    <property type="protein sequence ID" value="OHA52158.1"/>
    <property type="molecule type" value="Genomic_DNA"/>
</dbReference>
<dbReference type="InterPro" id="IPR007138">
    <property type="entry name" value="ABM_dom"/>
</dbReference>
<gene>
    <name evidence="2" type="ORF">A3A97_04580</name>
</gene>
<evidence type="ECO:0000313" key="3">
    <source>
        <dbReference type="Proteomes" id="UP000176951"/>
    </source>
</evidence>
<evidence type="ECO:0000313" key="2">
    <source>
        <dbReference type="EMBL" id="OHA52158.1"/>
    </source>
</evidence>
<dbReference type="Pfam" id="PF03992">
    <property type="entry name" value="ABM"/>
    <property type="match status" value="1"/>
</dbReference>
<dbReference type="Gene3D" id="3.30.70.100">
    <property type="match status" value="1"/>
</dbReference>
<comment type="caution">
    <text evidence="2">The sequence shown here is derived from an EMBL/GenBank/DDBJ whole genome shotgun (WGS) entry which is preliminary data.</text>
</comment>
<dbReference type="PROSITE" id="PS51725">
    <property type="entry name" value="ABM"/>
    <property type="match status" value="1"/>
</dbReference>
<dbReference type="Proteomes" id="UP000176951">
    <property type="component" value="Unassembled WGS sequence"/>
</dbReference>
<organism evidence="2 3">
    <name type="scientific">Candidatus Terrybacteria bacterium RIFCSPLOWO2_01_FULL_40_23</name>
    <dbReference type="NCBI Taxonomy" id="1802366"/>
    <lineage>
        <taxon>Bacteria</taxon>
        <taxon>Candidatus Terryibacteriota</taxon>
    </lineage>
</organism>
<dbReference type="InterPro" id="IPR011008">
    <property type="entry name" value="Dimeric_a/b-barrel"/>
</dbReference>
<sequence length="95" mass="11250">MISKNAKFKVKQEHLDECLEAIREFVNAVKHHESDTLYYESFQEPDGVSFTHIMSFKDEEAEKYHRNTAHVNKFVNILYPNCEEKPVFTDVIQIE</sequence>
<feature type="domain" description="ABM" evidence="1">
    <location>
        <begin position="2"/>
        <end position="92"/>
    </location>
</feature>
<dbReference type="AlphaFoldDB" id="A0A1G2PV06"/>
<protein>
    <recommendedName>
        <fullName evidence="1">ABM domain-containing protein</fullName>
    </recommendedName>
</protein>
<proteinExistence type="predicted"/>